<keyword evidence="2" id="KW-0378">Hydrolase</keyword>
<dbReference type="GO" id="GO:0004177">
    <property type="term" value="F:aminopeptidase activity"/>
    <property type="evidence" value="ECO:0007669"/>
    <property type="project" value="UniProtKB-KW"/>
</dbReference>
<gene>
    <name evidence="2" type="ORF">HDF15_002501</name>
</gene>
<proteinExistence type="predicted"/>
<dbReference type="SUPFAM" id="SSF144052">
    <property type="entry name" value="Thermophilic metalloprotease-like"/>
    <property type="match status" value="1"/>
</dbReference>
<dbReference type="GO" id="GO:0006508">
    <property type="term" value="P:proteolysis"/>
    <property type="evidence" value="ECO:0007669"/>
    <property type="project" value="InterPro"/>
</dbReference>
<dbReference type="EMBL" id="JACHIO010000009">
    <property type="protein sequence ID" value="MBB5064150.1"/>
    <property type="molecule type" value="Genomic_DNA"/>
</dbReference>
<keyword evidence="1" id="KW-0479">Metal-binding</keyword>
<name>A0A7W7ZQ99_9BACT</name>
<dbReference type="GO" id="GO:0046872">
    <property type="term" value="F:metal ion binding"/>
    <property type="evidence" value="ECO:0007669"/>
    <property type="project" value="UniProtKB-KW"/>
</dbReference>
<dbReference type="Proteomes" id="UP000584867">
    <property type="component" value="Unassembled WGS sequence"/>
</dbReference>
<protein>
    <submittedName>
        <fullName evidence="2">Leucyl aminopeptidase (Aminopeptidase T)</fullName>
    </submittedName>
</protein>
<dbReference type="AlphaFoldDB" id="A0A7W7ZQ99"/>
<evidence type="ECO:0000313" key="3">
    <source>
        <dbReference type="Proteomes" id="UP000584867"/>
    </source>
</evidence>
<dbReference type="InterPro" id="IPR052170">
    <property type="entry name" value="M29_Exopeptidase"/>
</dbReference>
<dbReference type="PANTHER" id="PTHR34448">
    <property type="entry name" value="AMINOPEPTIDASE"/>
    <property type="match status" value="1"/>
</dbReference>
<dbReference type="Pfam" id="PF02073">
    <property type="entry name" value="Peptidase_M29"/>
    <property type="match status" value="1"/>
</dbReference>
<accession>A0A7W7ZQ99</accession>
<evidence type="ECO:0000313" key="2">
    <source>
        <dbReference type="EMBL" id="MBB5064150.1"/>
    </source>
</evidence>
<comment type="caution">
    <text evidence="2">The sequence shown here is derived from an EMBL/GenBank/DDBJ whole genome shotgun (WGS) entry which is preliminary data.</text>
</comment>
<keyword evidence="2" id="KW-0031">Aminopeptidase</keyword>
<keyword evidence="2" id="KW-0645">Protease</keyword>
<evidence type="ECO:0000256" key="1">
    <source>
        <dbReference type="ARBA" id="ARBA00022723"/>
    </source>
</evidence>
<dbReference type="PANTHER" id="PTHR34448:SF1">
    <property type="entry name" value="BLL6088 PROTEIN"/>
    <property type="match status" value="1"/>
</dbReference>
<sequence>MKTLDTLQAIATEVAPTAGTDLRAVAFPSEYAPGARNAVVTCLKIKPEEKVTLITDESCLEIAASLASELDRAGCTWNAFVVDRIAPRPLKGMPEAVLSDMESSQVSIFAVQVQPNELLSRMQMTDVVNRRQMRHAHMVNITPEVMVEGMRADFNAVDRLSQVVLDKVRKATYVRATTAAGTDIRAELNPSYKWFKTSGIISTEKWGNLPGGECFTAPGEVNGVFVVDGVVGDFLCARYGILRDTPLTVKISKNRITSVSCANKELEREFWSYTHTDENSDRVGEFAIGTNIGVSKVIGNILQDEKFPGIHIAFGDPYGNHTGAPWKSTTHIDVVGLSFNIWLGGDEGEEQIMSEGKFLVAA</sequence>
<dbReference type="InterPro" id="IPR000787">
    <property type="entry name" value="Peptidase_M29"/>
</dbReference>
<reference evidence="2 3" key="1">
    <citation type="submission" date="2020-08" db="EMBL/GenBank/DDBJ databases">
        <title>Genomic Encyclopedia of Type Strains, Phase IV (KMG-V): Genome sequencing to study the core and pangenomes of soil and plant-associated prokaryotes.</title>
        <authorList>
            <person name="Whitman W."/>
        </authorList>
    </citation>
    <scope>NUCLEOTIDE SEQUENCE [LARGE SCALE GENOMIC DNA]</scope>
    <source>
        <strain evidence="2 3">X5P3</strain>
    </source>
</reference>
<dbReference type="RefSeq" id="WP_184255814.1">
    <property type="nucleotide sequence ID" value="NZ_JACHIO010000009.1"/>
</dbReference>
<organism evidence="2 3">
    <name type="scientific">Granulicella mallensis</name>
    <dbReference type="NCBI Taxonomy" id="940614"/>
    <lineage>
        <taxon>Bacteria</taxon>
        <taxon>Pseudomonadati</taxon>
        <taxon>Acidobacteriota</taxon>
        <taxon>Terriglobia</taxon>
        <taxon>Terriglobales</taxon>
        <taxon>Acidobacteriaceae</taxon>
        <taxon>Granulicella</taxon>
    </lineage>
</organism>